<dbReference type="OMA" id="VMPFARG"/>
<dbReference type="EMBL" id="AF181080">
    <property type="protein sequence ID" value="ABK27259.1"/>
    <property type="molecule type" value="Genomic_DNA"/>
</dbReference>
<protein>
    <submittedName>
        <fullName evidence="1">Putative gene transfer agent tail tape measure protein</fullName>
    </submittedName>
</protein>
<reference evidence="1" key="1">
    <citation type="journal article" date="2000" name="Proc. Natl. Acad. Sci. U.S.A.">
        <title>Genetic analysis of a bacterial genetic exchange element: the gene transfer agent of Rhodobacter capsulatus.</title>
        <authorList>
            <person name="Lang A.S."/>
            <person name="Beatty J.T."/>
        </authorList>
    </citation>
    <scope>NUCLEOTIDE SEQUENCE</scope>
    <source>
        <strain evidence="1">B10</strain>
    </source>
</reference>
<evidence type="ECO:0000313" key="1">
    <source>
        <dbReference type="EMBL" id="ABK27259.1"/>
    </source>
</evidence>
<organism evidence="1">
    <name type="scientific">Rhodobacter capsulatus</name>
    <name type="common">Rhodopseudomonas capsulata</name>
    <dbReference type="NCBI Taxonomy" id="1061"/>
    <lineage>
        <taxon>Bacteria</taxon>
        <taxon>Pseudomonadati</taxon>
        <taxon>Pseudomonadota</taxon>
        <taxon>Alphaproteobacteria</taxon>
        <taxon>Rhodobacterales</taxon>
        <taxon>Rhodobacter group</taxon>
        <taxon>Rhodobacter</taxon>
    </lineage>
</organism>
<accession>A0A9T8</accession>
<proteinExistence type="predicted"/>
<dbReference type="AlphaFoldDB" id="A0A9T8"/>
<dbReference type="GeneID" id="31490570"/>
<reference evidence="1" key="2">
    <citation type="journal article" date="2007" name="Trends Microbiol.">
        <title>Importance of widespread gene transfer agent genes in alpha-proteobacteria.</title>
        <authorList>
            <person name="Lang A.S."/>
            <person name="Beatty J.T."/>
        </authorList>
    </citation>
    <scope>NUCLEOTIDE SEQUENCE</scope>
    <source>
        <strain evidence="1">B10</strain>
    </source>
</reference>
<sequence length="219" mass="22272">MVEVDGLDGLGRQAAELERALGGAEGVAASFSDELGRMRESLTYTGREVGTLSSSFGRSLRRAFDGVVFDGMKLSDALKTLAEGMSQAAYSVAMKPVQEAVGGALASTVNGLLGSVFGFAQGGAFSQGRVMPFAKGGVVSSPTSFPMRGATGLMGEAGPEAILPLARAADGRLGVQAGGGRVVNVVMNVTTPDAAGFARSQGQIAAQVNRRLARGSRNA</sequence>
<name>A0A9T8_RHOCA</name>